<proteinExistence type="predicted"/>
<accession>A0A4C1ZW70</accession>
<gene>
    <name evidence="1" type="ORF">EVAR_96489_1</name>
</gene>
<reference evidence="1 2" key="1">
    <citation type="journal article" date="2019" name="Commun. Biol.">
        <title>The bagworm genome reveals a unique fibroin gene that provides high tensile strength.</title>
        <authorList>
            <person name="Kono N."/>
            <person name="Nakamura H."/>
            <person name="Ohtoshi R."/>
            <person name="Tomita M."/>
            <person name="Numata K."/>
            <person name="Arakawa K."/>
        </authorList>
    </citation>
    <scope>NUCLEOTIDE SEQUENCE [LARGE SCALE GENOMIC DNA]</scope>
</reference>
<dbReference type="AlphaFoldDB" id="A0A4C1ZW70"/>
<comment type="caution">
    <text evidence="1">The sequence shown here is derived from an EMBL/GenBank/DDBJ whole genome shotgun (WGS) entry which is preliminary data.</text>
</comment>
<dbReference type="EMBL" id="BGZK01002157">
    <property type="protein sequence ID" value="GBP91289.1"/>
    <property type="molecule type" value="Genomic_DNA"/>
</dbReference>
<dbReference type="Proteomes" id="UP000299102">
    <property type="component" value="Unassembled WGS sequence"/>
</dbReference>
<name>A0A4C1ZW70_EUMVA</name>
<evidence type="ECO:0000313" key="2">
    <source>
        <dbReference type="Proteomes" id="UP000299102"/>
    </source>
</evidence>
<keyword evidence="2" id="KW-1185">Reference proteome</keyword>
<evidence type="ECO:0000313" key="1">
    <source>
        <dbReference type="EMBL" id="GBP91289.1"/>
    </source>
</evidence>
<dbReference type="OrthoDB" id="410155at2759"/>
<sequence length="85" mass="9415">MDTQHLPILVTVGTGTSNSPQATLRQRVEWENFQMFLEALYLGSSFETVADMEASANLLVDRIKVAQARATTLFPHRHLAAVTCP</sequence>
<organism evidence="1 2">
    <name type="scientific">Eumeta variegata</name>
    <name type="common">Bagworm moth</name>
    <name type="synonym">Eumeta japonica</name>
    <dbReference type="NCBI Taxonomy" id="151549"/>
    <lineage>
        <taxon>Eukaryota</taxon>
        <taxon>Metazoa</taxon>
        <taxon>Ecdysozoa</taxon>
        <taxon>Arthropoda</taxon>
        <taxon>Hexapoda</taxon>
        <taxon>Insecta</taxon>
        <taxon>Pterygota</taxon>
        <taxon>Neoptera</taxon>
        <taxon>Endopterygota</taxon>
        <taxon>Lepidoptera</taxon>
        <taxon>Glossata</taxon>
        <taxon>Ditrysia</taxon>
        <taxon>Tineoidea</taxon>
        <taxon>Psychidae</taxon>
        <taxon>Oiketicinae</taxon>
        <taxon>Eumeta</taxon>
    </lineage>
</organism>
<protein>
    <submittedName>
        <fullName evidence="1">Uncharacterized protein</fullName>
    </submittedName>
</protein>